<keyword evidence="3" id="KW-1185">Reference proteome</keyword>
<sequence length="110" mass="12022">MQLRFAHRPGAHVRRYFPARYPRPAAALAGARRALGVGANKRLDTKLLDNKMQLTTNVCLTPGGVMFGYVPYEITAYALGEVSVFVPLAELRPLLREGLPLPGPGTHVAR</sequence>
<reference evidence="3" key="1">
    <citation type="journal article" date="2019" name="Int. J. Syst. Evol. Microbiol.">
        <title>The Global Catalogue of Microorganisms (GCM) 10K type strain sequencing project: providing services to taxonomists for standard genome sequencing and annotation.</title>
        <authorList>
            <consortium name="The Broad Institute Genomics Platform"/>
            <consortium name="The Broad Institute Genome Sequencing Center for Infectious Disease"/>
            <person name="Wu L."/>
            <person name="Ma J."/>
        </authorList>
    </citation>
    <scope>NUCLEOTIDE SEQUENCE [LARGE SCALE GENOMIC DNA]</scope>
    <source>
        <strain evidence="3">CGMCC 1.15795</strain>
    </source>
</reference>
<dbReference type="EMBL" id="JBHUFD010000018">
    <property type="protein sequence ID" value="MFD1874897.1"/>
    <property type="molecule type" value="Genomic_DNA"/>
</dbReference>
<dbReference type="Proteomes" id="UP001597197">
    <property type="component" value="Unassembled WGS sequence"/>
</dbReference>
<evidence type="ECO:0000259" key="1">
    <source>
        <dbReference type="Pfam" id="PF11738"/>
    </source>
</evidence>
<evidence type="ECO:0000313" key="3">
    <source>
        <dbReference type="Proteomes" id="UP001597197"/>
    </source>
</evidence>
<feature type="domain" description="DUF3298" evidence="1">
    <location>
        <begin position="40"/>
        <end position="88"/>
    </location>
</feature>
<dbReference type="RefSeq" id="WP_382317083.1">
    <property type="nucleotide sequence ID" value="NZ_JBHUFD010000018.1"/>
</dbReference>
<name>A0ABW4QZZ0_9BACT</name>
<gene>
    <name evidence="2" type="ORF">ACFSDX_20855</name>
</gene>
<organism evidence="2 3">
    <name type="scientific">Hymenobacter bucti</name>
    <dbReference type="NCBI Taxonomy" id="1844114"/>
    <lineage>
        <taxon>Bacteria</taxon>
        <taxon>Pseudomonadati</taxon>
        <taxon>Bacteroidota</taxon>
        <taxon>Cytophagia</taxon>
        <taxon>Cytophagales</taxon>
        <taxon>Hymenobacteraceae</taxon>
        <taxon>Hymenobacter</taxon>
    </lineage>
</organism>
<accession>A0ABW4QZZ0</accession>
<comment type="caution">
    <text evidence="2">The sequence shown here is derived from an EMBL/GenBank/DDBJ whole genome shotgun (WGS) entry which is preliminary data.</text>
</comment>
<dbReference type="Pfam" id="PF11738">
    <property type="entry name" value="DUF3298"/>
    <property type="match status" value="1"/>
</dbReference>
<protein>
    <submittedName>
        <fullName evidence="2">RsiV family protein</fullName>
    </submittedName>
</protein>
<dbReference type="Gene3D" id="3.90.640.20">
    <property type="entry name" value="Heat-shock cognate protein, ATPase"/>
    <property type="match status" value="1"/>
</dbReference>
<dbReference type="InterPro" id="IPR021729">
    <property type="entry name" value="DUF3298"/>
</dbReference>
<proteinExistence type="predicted"/>
<evidence type="ECO:0000313" key="2">
    <source>
        <dbReference type="EMBL" id="MFD1874897.1"/>
    </source>
</evidence>
<dbReference type="InterPro" id="IPR037126">
    <property type="entry name" value="PdaC/RsiV-like_sf"/>
</dbReference>